<keyword evidence="3 6" id="KW-0812">Transmembrane</keyword>
<accession>A0A7S0G3T6</accession>
<evidence type="ECO:0000256" key="3">
    <source>
        <dbReference type="ARBA" id="ARBA00022692"/>
    </source>
</evidence>
<dbReference type="AlphaFoldDB" id="A0A7S0G3T6"/>
<dbReference type="GO" id="GO:0005886">
    <property type="term" value="C:plasma membrane"/>
    <property type="evidence" value="ECO:0007669"/>
    <property type="project" value="UniProtKB-SubCell"/>
</dbReference>
<evidence type="ECO:0000256" key="6">
    <source>
        <dbReference type="SAM" id="Phobius"/>
    </source>
</evidence>
<dbReference type="SUPFAM" id="SSF103481">
    <property type="entry name" value="Multidrug resistance efflux transporter EmrE"/>
    <property type="match status" value="1"/>
</dbReference>
<dbReference type="InterPro" id="IPR051258">
    <property type="entry name" value="Diverse_Substrate_Transporter"/>
</dbReference>
<reference evidence="8" key="1">
    <citation type="submission" date="2021-01" db="EMBL/GenBank/DDBJ databases">
        <authorList>
            <person name="Corre E."/>
            <person name="Pelletier E."/>
            <person name="Niang G."/>
            <person name="Scheremetjew M."/>
            <person name="Finn R."/>
            <person name="Kale V."/>
            <person name="Holt S."/>
            <person name="Cochrane G."/>
            <person name="Meng A."/>
            <person name="Brown T."/>
            <person name="Cohen L."/>
        </authorList>
    </citation>
    <scope>NUCLEOTIDE SEQUENCE</scope>
    <source>
        <strain evidence="8">UTEX LB 2760</strain>
    </source>
</reference>
<sequence>MVWSSRPSHVGFLSSHIVQSPLTTGRIHNTCARAPIVRLRVSLRDRELEDLVASSGKFPKTFEDAILEEEGHRDMASSTQEAVTEEAPDEKKSTARSAFDYLWPRALLLLVAGIWGTNFGIVKLLDDSVRSSASAMARFGLAAVALSPAMIGASREVLFRGFDIGKYVFAGYFLQANALRYSDSNKIAFLCSLAVVFVPILNSLFPAKELGDEKKSAPILSILLAVSGVGLLELSSNAAPSIGDLLGLLQAVAFAAGFVANERAMAKYPSAVMPLSAAQLTTVGGLAGLWYLVDSLMLYGSFDLSGITIAASDPLIFGSLLYTGLITTAAAVVLENFALKKVSASELSVLLSTEPFFAAAFSAFFLDESLTTKGIFGGFLIIAACLSNQFSDVLTSKRQWLMGMVPGMKTKGKGD</sequence>
<protein>
    <recommendedName>
        <fullName evidence="7">EamA domain-containing protein</fullName>
    </recommendedName>
</protein>
<evidence type="ECO:0000256" key="2">
    <source>
        <dbReference type="ARBA" id="ARBA00022475"/>
    </source>
</evidence>
<evidence type="ECO:0000256" key="1">
    <source>
        <dbReference type="ARBA" id="ARBA00004651"/>
    </source>
</evidence>
<keyword evidence="5 6" id="KW-0472">Membrane</keyword>
<feature type="transmembrane region" description="Helical" evidence="6">
    <location>
        <begin position="133"/>
        <end position="152"/>
    </location>
</feature>
<dbReference type="PANTHER" id="PTHR42920:SF5">
    <property type="entry name" value="EAMA DOMAIN-CONTAINING PROTEIN"/>
    <property type="match status" value="1"/>
</dbReference>
<feature type="transmembrane region" description="Helical" evidence="6">
    <location>
        <begin position="372"/>
        <end position="394"/>
    </location>
</feature>
<organism evidence="8">
    <name type="scientific">Rhodosorus marinus</name>
    <dbReference type="NCBI Taxonomy" id="101924"/>
    <lineage>
        <taxon>Eukaryota</taxon>
        <taxon>Rhodophyta</taxon>
        <taxon>Stylonematophyceae</taxon>
        <taxon>Stylonematales</taxon>
        <taxon>Stylonemataceae</taxon>
        <taxon>Rhodosorus</taxon>
    </lineage>
</organism>
<evidence type="ECO:0000256" key="4">
    <source>
        <dbReference type="ARBA" id="ARBA00022989"/>
    </source>
</evidence>
<dbReference type="EMBL" id="HBEK01010280">
    <property type="protein sequence ID" value="CAD8395649.1"/>
    <property type="molecule type" value="Transcribed_RNA"/>
</dbReference>
<dbReference type="PANTHER" id="PTHR42920">
    <property type="entry name" value="OS03G0707200 PROTEIN-RELATED"/>
    <property type="match status" value="1"/>
</dbReference>
<keyword evidence="4 6" id="KW-1133">Transmembrane helix</keyword>
<comment type="subcellular location">
    <subcellularLocation>
        <location evidence="1">Cell membrane</location>
        <topology evidence="1">Multi-pass membrane protein</topology>
    </subcellularLocation>
</comment>
<dbReference type="InterPro" id="IPR037185">
    <property type="entry name" value="EmrE-like"/>
</dbReference>
<evidence type="ECO:0000259" key="7">
    <source>
        <dbReference type="Pfam" id="PF00892"/>
    </source>
</evidence>
<keyword evidence="2" id="KW-1003">Cell membrane</keyword>
<feature type="transmembrane region" description="Helical" evidence="6">
    <location>
        <begin position="187"/>
        <end position="205"/>
    </location>
</feature>
<name>A0A7S0G3T6_9RHOD</name>
<feature type="transmembrane region" description="Helical" evidence="6">
    <location>
        <begin position="272"/>
        <end position="293"/>
    </location>
</feature>
<evidence type="ECO:0000313" key="8">
    <source>
        <dbReference type="EMBL" id="CAD8395649.1"/>
    </source>
</evidence>
<feature type="transmembrane region" description="Helical" evidence="6">
    <location>
        <begin position="315"/>
        <end position="335"/>
    </location>
</feature>
<feature type="domain" description="EamA" evidence="7">
    <location>
        <begin position="242"/>
        <end position="386"/>
    </location>
</feature>
<evidence type="ECO:0000256" key="5">
    <source>
        <dbReference type="ARBA" id="ARBA00023136"/>
    </source>
</evidence>
<feature type="transmembrane region" description="Helical" evidence="6">
    <location>
        <begin position="102"/>
        <end position="121"/>
    </location>
</feature>
<gene>
    <name evidence="8" type="ORF">RMAR0315_LOCUS5635</name>
</gene>
<feature type="transmembrane region" description="Helical" evidence="6">
    <location>
        <begin position="241"/>
        <end position="260"/>
    </location>
</feature>
<dbReference type="InterPro" id="IPR000620">
    <property type="entry name" value="EamA_dom"/>
</dbReference>
<dbReference type="Pfam" id="PF00892">
    <property type="entry name" value="EamA"/>
    <property type="match status" value="1"/>
</dbReference>
<feature type="transmembrane region" description="Helical" evidence="6">
    <location>
        <begin position="347"/>
        <end position="366"/>
    </location>
</feature>
<proteinExistence type="predicted"/>